<name>A0ABD1YA60_9MARC</name>
<gene>
    <name evidence="6" type="ORF">R1flu_003859</name>
</gene>
<keyword evidence="1" id="KW-0805">Transcription regulation</keyword>
<evidence type="ECO:0000313" key="7">
    <source>
        <dbReference type="Proteomes" id="UP001605036"/>
    </source>
</evidence>
<keyword evidence="3" id="KW-0539">Nucleus</keyword>
<evidence type="ECO:0000256" key="4">
    <source>
        <dbReference type="SAM" id="MobiDB-lite"/>
    </source>
</evidence>
<evidence type="ECO:0000256" key="1">
    <source>
        <dbReference type="ARBA" id="ARBA00023015"/>
    </source>
</evidence>
<dbReference type="PROSITE" id="PS51005">
    <property type="entry name" value="NAC"/>
    <property type="match status" value="1"/>
</dbReference>
<comment type="caution">
    <text evidence="6">The sequence shown here is derived from an EMBL/GenBank/DDBJ whole genome shotgun (WGS) entry which is preliminary data.</text>
</comment>
<dbReference type="Proteomes" id="UP001605036">
    <property type="component" value="Unassembled WGS sequence"/>
</dbReference>
<dbReference type="PANTHER" id="PTHR31079">
    <property type="entry name" value="NAC DOMAIN-CONTAINING PROTEIN 73"/>
    <property type="match status" value="1"/>
</dbReference>
<evidence type="ECO:0000313" key="6">
    <source>
        <dbReference type="EMBL" id="KAL2623654.1"/>
    </source>
</evidence>
<dbReference type="PANTHER" id="PTHR31079:SF20">
    <property type="entry name" value="NAC DOMAIN-CONTAINING PROTEIN 10"/>
    <property type="match status" value="1"/>
</dbReference>
<keyword evidence="7" id="KW-1185">Reference proteome</keyword>
<dbReference type="FunFam" id="2.170.150.80:FF:000009">
    <property type="entry name" value="NAC domain-containing protein 8"/>
    <property type="match status" value="1"/>
</dbReference>
<feature type="region of interest" description="Disordered" evidence="4">
    <location>
        <begin position="149"/>
        <end position="183"/>
    </location>
</feature>
<feature type="region of interest" description="Disordered" evidence="4">
    <location>
        <begin position="289"/>
        <end position="338"/>
    </location>
</feature>
<dbReference type="InterPro" id="IPR044799">
    <property type="entry name" value="SOG1-like"/>
</dbReference>
<feature type="domain" description="NAC" evidence="5">
    <location>
        <begin position="75"/>
        <end position="240"/>
    </location>
</feature>
<dbReference type="InterPro" id="IPR003441">
    <property type="entry name" value="NAC-dom"/>
</dbReference>
<dbReference type="EMBL" id="JBHFFA010000006">
    <property type="protein sequence ID" value="KAL2623654.1"/>
    <property type="molecule type" value="Genomic_DNA"/>
</dbReference>
<keyword evidence="2" id="KW-0804">Transcription</keyword>
<accession>A0ABD1YA60</accession>
<dbReference type="Gene3D" id="2.170.150.80">
    <property type="entry name" value="NAC domain"/>
    <property type="match status" value="1"/>
</dbReference>
<dbReference type="SUPFAM" id="SSF101941">
    <property type="entry name" value="NAC domain"/>
    <property type="match status" value="1"/>
</dbReference>
<dbReference type="Pfam" id="PF02365">
    <property type="entry name" value="NAM"/>
    <property type="match status" value="1"/>
</dbReference>
<evidence type="ECO:0000259" key="5">
    <source>
        <dbReference type="PROSITE" id="PS51005"/>
    </source>
</evidence>
<organism evidence="6 7">
    <name type="scientific">Riccia fluitans</name>
    <dbReference type="NCBI Taxonomy" id="41844"/>
    <lineage>
        <taxon>Eukaryota</taxon>
        <taxon>Viridiplantae</taxon>
        <taxon>Streptophyta</taxon>
        <taxon>Embryophyta</taxon>
        <taxon>Marchantiophyta</taxon>
        <taxon>Marchantiopsida</taxon>
        <taxon>Marchantiidae</taxon>
        <taxon>Marchantiales</taxon>
        <taxon>Ricciaceae</taxon>
        <taxon>Riccia</taxon>
    </lineage>
</organism>
<dbReference type="AlphaFoldDB" id="A0ABD1YA60"/>
<proteinExistence type="predicted"/>
<evidence type="ECO:0000256" key="2">
    <source>
        <dbReference type="ARBA" id="ARBA00023163"/>
    </source>
</evidence>
<dbReference type="InterPro" id="IPR036093">
    <property type="entry name" value="NAC_dom_sf"/>
</dbReference>
<evidence type="ECO:0000256" key="3">
    <source>
        <dbReference type="ARBA" id="ARBA00023242"/>
    </source>
</evidence>
<sequence length="539" mass="59593">MLSWLPEEVWGRLMDPLVRHIDNATHQRKEIFGVASNRDDTSSSLPMLEGKECTACGQLLPINGRRLGALDGVELPAGVRFDPSDEELLRHLASKVGTGHEPPHPLIDDFIAHLDGDEGICQTHPERLPGVRKDGSSRHFFHKPAKAYTTGSRKRRKIHNEDEESGVETRWHKTGKTRRVTDGGNQLGWKKIMVLYEKNSYSGKKKAKSEKTNWILHQYHLGPDEEERDGELVVCKVFYQKQPRQCTGGGKQAAETAIADGDCPPKPEASAQVLTRVCMEISTGCGNGASRGTLITPKRDAPHRPQFSRHRSRESSPRSQAHLQQGAAKTPAQSGWGSDMTVVIGRSDLPNSEITSSLGFPSRPPIAPFSNVGIPLTERIHYETTEIRRENGTPDWNQEESTSGKPCEGVIVLSAVEDFSRGDGYALETCVAARSQAPEIDSELIDNTLELRCTEEFEGIPFFGDLGVQSFEDDAILFEGHAFEGVFNPNPDYPDYGGILMDTPPSIQSELRFSSQEVSEMWTGCDFDPNDSSDNLSST</sequence>
<reference evidence="6 7" key="1">
    <citation type="submission" date="2024-09" db="EMBL/GenBank/DDBJ databases">
        <title>Chromosome-scale assembly of Riccia fluitans.</title>
        <authorList>
            <person name="Paukszto L."/>
            <person name="Sawicki J."/>
            <person name="Karawczyk K."/>
            <person name="Piernik-Szablinska J."/>
            <person name="Szczecinska M."/>
            <person name="Mazdziarz M."/>
        </authorList>
    </citation>
    <scope>NUCLEOTIDE SEQUENCE [LARGE SCALE GENOMIC DNA]</scope>
    <source>
        <strain evidence="6">Rf_01</strain>
        <tissue evidence="6">Aerial parts of the thallus</tissue>
    </source>
</reference>
<protein>
    <recommendedName>
        <fullName evidence="5">NAC domain-containing protein</fullName>
    </recommendedName>
</protein>